<dbReference type="Gene3D" id="3.40.190.10">
    <property type="entry name" value="Periplasmic binding protein-like II"/>
    <property type="match status" value="2"/>
</dbReference>
<dbReference type="PANTHER" id="PTHR30024:SF43">
    <property type="entry name" value="BLL4572 PROTEIN"/>
    <property type="match status" value="1"/>
</dbReference>
<dbReference type="InterPro" id="IPR044527">
    <property type="entry name" value="NrtA/CpmA_ABC-bd_dom"/>
</dbReference>
<protein>
    <submittedName>
        <fullName evidence="6">Nitrate ABC transporter, nitrate-binding protein</fullName>
    </submittedName>
</protein>
<evidence type="ECO:0000313" key="7">
    <source>
        <dbReference type="Proteomes" id="UP000028252"/>
    </source>
</evidence>
<dbReference type="EMBL" id="JMQN01000015">
    <property type="protein sequence ID" value="KEA64536.1"/>
    <property type="molecule type" value="Genomic_DNA"/>
</dbReference>
<dbReference type="eggNOG" id="COG0715">
    <property type="taxonomic scope" value="Bacteria"/>
</dbReference>
<dbReference type="RefSeq" id="WP_051692480.1">
    <property type="nucleotide sequence ID" value="NZ_JMQN01000015.1"/>
</dbReference>
<keyword evidence="4" id="KW-0997">Cell inner membrane</keyword>
<sequence>MSGTGFDMDRLVPEKERLTLGFVALLDSAPLVVAREQGFFTEQGLDVRLQRENSWASVRDKVAYGLLDGAQMIAPMPLASSLGLGAPPVAMETALVMSRNGNAITLAAGLADAAGIEPGEEGADPLLSGRLLRAHLTGLERPLKLATVYPYSCHHYQLRYWLNVSGISPRQVEFIGAPPKQMVDLLASGQIDGCCVGEPWNSLAEIGGVGRIVATGHQVWSNMMEKVFGVTRQWADEHPQTYRAVLMALLKACRWLESHQHSESLYQCLSLPPYLDLEIEPLHDRGLFAPQLEQRFYGADTNFPWRSQGAWLLGQMREAGQWQGPVDNPVLDEVFNTDLYREVAEAMGLNAPVADYRIEGRDGAQSELSGTRGVLVPNTNDFIDGICFGLRHF</sequence>
<dbReference type="CDD" id="cd13553">
    <property type="entry name" value="PBP2_NrtA_CpmA_like"/>
    <property type="match status" value="1"/>
</dbReference>
<dbReference type="Pfam" id="PF13379">
    <property type="entry name" value="NMT1_2"/>
    <property type="match status" value="1"/>
</dbReference>
<gene>
    <name evidence="6" type="ORF">ADIMK_0989</name>
</gene>
<keyword evidence="7" id="KW-1185">Reference proteome</keyword>
<comment type="caution">
    <text evidence="6">The sequence shown here is derived from an EMBL/GenBank/DDBJ whole genome shotgun (WGS) entry which is preliminary data.</text>
</comment>
<dbReference type="PATRIC" id="fig|1232683.4.peg.979"/>
<dbReference type="AlphaFoldDB" id="A0A081G181"/>
<dbReference type="SUPFAM" id="SSF53850">
    <property type="entry name" value="Periplasmic binding protein-like II"/>
    <property type="match status" value="1"/>
</dbReference>
<dbReference type="Proteomes" id="UP000028252">
    <property type="component" value="Unassembled WGS sequence"/>
</dbReference>
<evidence type="ECO:0000256" key="1">
    <source>
        <dbReference type="ARBA" id="ARBA00004308"/>
    </source>
</evidence>
<keyword evidence="2" id="KW-0813">Transport</keyword>
<accession>A0A081G181</accession>
<proteinExistence type="predicted"/>
<name>A0A081G181_9GAMM</name>
<dbReference type="OrthoDB" id="9815454at2"/>
<reference evidence="6 7" key="1">
    <citation type="submission" date="2014-04" db="EMBL/GenBank/DDBJ databases">
        <title>Marinobacterium kochiensis sp. nov., isolated from sediment sample collected from Kochi backwaters in Kerala, India.</title>
        <authorList>
            <person name="Singh A."/>
            <person name="Pinnaka A.K."/>
        </authorList>
    </citation>
    <scope>NUCLEOTIDE SEQUENCE [LARGE SCALE GENOMIC DNA]</scope>
    <source>
        <strain evidence="6 7">AK27</strain>
    </source>
</reference>
<dbReference type="GO" id="GO:0012505">
    <property type="term" value="C:endomembrane system"/>
    <property type="evidence" value="ECO:0007669"/>
    <property type="project" value="UniProtKB-SubCell"/>
</dbReference>
<organism evidence="6 7">
    <name type="scientific">Marinobacterium lacunae</name>
    <dbReference type="NCBI Taxonomy" id="1232683"/>
    <lineage>
        <taxon>Bacteria</taxon>
        <taxon>Pseudomonadati</taxon>
        <taxon>Pseudomonadota</taxon>
        <taxon>Gammaproteobacteria</taxon>
        <taxon>Oceanospirillales</taxon>
        <taxon>Oceanospirillaceae</taxon>
        <taxon>Marinobacterium</taxon>
    </lineage>
</organism>
<dbReference type="PANTHER" id="PTHR30024">
    <property type="entry name" value="ALIPHATIC SULFONATES-BINDING PROTEIN-RELATED"/>
    <property type="match status" value="1"/>
</dbReference>
<keyword evidence="3" id="KW-1003">Cell membrane</keyword>
<keyword evidence="5" id="KW-0472">Membrane</keyword>
<evidence type="ECO:0000313" key="6">
    <source>
        <dbReference type="EMBL" id="KEA64536.1"/>
    </source>
</evidence>
<comment type="subcellular location">
    <subcellularLocation>
        <location evidence="1">Endomembrane system</location>
    </subcellularLocation>
</comment>
<evidence type="ECO:0000256" key="3">
    <source>
        <dbReference type="ARBA" id="ARBA00022475"/>
    </source>
</evidence>
<evidence type="ECO:0000256" key="4">
    <source>
        <dbReference type="ARBA" id="ARBA00022519"/>
    </source>
</evidence>
<evidence type="ECO:0000256" key="5">
    <source>
        <dbReference type="ARBA" id="ARBA00023136"/>
    </source>
</evidence>
<evidence type="ECO:0000256" key="2">
    <source>
        <dbReference type="ARBA" id="ARBA00022448"/>
    </source>
</evidence>
<dbReference type="STRING" id="1232683.ADIMK_0989"/>